<protein>
    <submittedName>
        <fullName evidence="2">Uncharacterized protein</fullName>
    </submittedName>
</protein>
<dbReference type="EMBL" id="PYNF01000004">
    <property type="protein sequence ID" value="PSU99866.1"/>
    <property type="molecule type" value="Genomic_DNA"/>
</dbReference>
<keyword evidence="1" id="KW-1133">Transmembrane helix</keyword>
<keyword evidence="1" id="KW-0812">Transmembrane</keyword>
<evidence type="ECO:0000313" key="3">
    <source>
        <dbReference type="Proteomes" id="UP000241426"/>
    </source>
</evidence>
<feature type="transmembrane region" description="Helical" evidence="1">
    <location>
        <begin position="98"/>
        <end position="118"/>
    </location>
</feature>
<accession>A0A2T3KJV8</accession>
<evidence type="ECO:0000313" key="2">
    <source>
        <dbReference type="EMBL" id="PSU99866.1"/>
    </source>
</evidence>
<feature type="transmembrane region" description="Helical" evidence="1">
    <location>
        <begin position="7"/>
        <end position="35"/>
    </location>
</feature>
<dbReference type="Proteomes" id="UP000241426">
    <property type="component" value="Unassembled WGS sequence"/>
</dbReference>
<organism evidence="2 3">
    <name type="scientific">Photobacterium kishitanii</name>
    <dbReference type="NCBI Taxonomy" id="318456"/>
    <lineage>
        <taxon>Bacteria</taxon>
        <taxon>Pseudomonadati</taxon>
        <taxon>Pseudomonadota</taxon>
        <taxon>Gammaproteobacteria</taxon>
        <taxon>Vibrionales</taxon>
        <taxon>Vibrionaceae</taxon>
        <taxon>Photobacterium</taxon>
    </lineage>
</organism>
<keyword evidence="1" id="KW-0472">Membrane</keyword>
<sequence>MIVSIFFVINILHIVSIDGLFWGVVWILIPYGLFWSWLIYELDMGEFVFWQACISALYLLILCRQQSKRAEKMLDSKGKDANEVRYVAMLYLRSIRKYTYGSIVYICSFIGGSFWLYYT</sequence>
<comment type="caution">
    <text evidence="2">The sequence shown here is derived from an EMBL/GenBank/DDBJ whole genome shotgun (WGS) entry which is preliminary data.</text>
</comment>
<reference evidence="2 3" key="1">
    <citation type="submission" date="2018-01" db="EMBL/GenBank/DDBJ databases">
        <title>Whole genome sequencing of Histamine producing bacteria.</title>
        <authorList>
            <person name="Butler K."/>
        </authorList>
    </citation>
    <scope>NUCLEOTIDE SEQUENCE [LARGE SCALE GENOMIC DNA]</scope>
    <source>
        <strain evidence="2 3">FS-7.2</strain>
    </source>
</reference>
<proteinExistence type="predicted"/>
<evidence type="ECO:0000256" key="1">
    <source>
        <dbReference type="SAM" id="Phobius"/>
    </source>
</evidence>
<feature type="transmembrane region" description="Helical" evidence="1">
    <location>
        <begin position="47"/>
        <end position="63"/>
    </location>
</feature>
<dbReference type="AlphaFoldDB" id="A0A2T3KJV8"/>
<gene>
    <name evidence="2" type="ORF">C9J27_06350</name>
</gene>
<name>A0A2T3KJV8_9GAMM</name>